<dbReference type="Proteomes" id="UP000017862">
    <property type="component" value="Chromosome"/>
</dbReference>
<proteinExistence type="predicted"/>
<keyword evidence="1" id="KW-1133">Transmembrane helix</keyword>
<reference evidence="2 3" key="1">
    <citation type="journal article" date="2014" name="Mol. Plant Microbe Interact.">
        <title>The complete genome sequence of Candidatus Liberibacter americanus, associated with citrus Huanglongbing.</title>
        <authorList>
            <person name="Wulff N.A."/>
            <person name="Zhang S."/>
            <person name="Setubal J.C."/>
            <person name="Almeida N.F."/>
            <person name="Martins E.C."/>
            <person name="Harakava R."/>
            <person name="Kumar D."/>
            <person name="Rangel L.T."/>
            <person name="Foissac X."/>
            <person name="Bove J."/>
            <person name="Gabriel D.W."/>
        </authorList>
    </citation>
    <scope>NUCLEOTIDE SEQUENCE [LARGE SCALE GENOMIC DNA]</scope>
    <source>
        <strain evidence="2 3">Sao Paulo</strain>
    </source>
</reference>
<feature type="transmembrane region" description="Helical" evidence="1">
    <location>
        <begin position="12"/>
        <end position="32"/>
    </location>
</feature>
<dbReference type="InterPro" id="IPR007060">
    <property type="entry name" value="FtsL/DivIC"/>
</dbReference>
<dbReference type="PATRIC" id="fig|1261131.3.peg.309"/>
<dbReference type="STRING" id="1261131.lam_321"/>
<name>U6B777_9HYPH</name>
<dbReference type="EMBL" id="CP006604">
    <property type="protein sequence ID" value="AHA27691.1"/>
    <property type="molecule type" value="Genomic_DNA"/>
</dbReference>
<sequence length="105" mass="12485">MRNKFYKKNTVYTTIFRVFAFSLIVYFSNHAIRGDYGLKANKHLENSIIRQERILLEAQKTRKKLEHKVKLMSDGSLEKDVLDEKARYNLNLSRNDEIILFDEDS</sequence>
<evidence type="ECO:0000313" key="2">
    <source>
        <dbReference type="EMBL" id="AHA27691.1"/>
    </source>
</evidence>
<protein>
    <submittedName>
        <fullName evidence="2">Septum formation initiator</fullName>
    </submittedName>
</protein>
<dbReference type="eggNOG" id="COG2919">
    <property type="taxonomic scope" value="Bacteria"/>
</dbReference>
<keyword evidence="1" id="KW-0812">Transmembrane</keyword>
<evidence type="ECO:0000256" key="1">
    <source>
        <dbReference type="SAM" id="Phobius"/>
    </source>
</evidence>
<keyword evidence="1" id="KW-0472">Membrane</keyword>
<dbReference type="HOGENOM" id="CLU_159931_0_0_5"/>
<dbReference type="RefSeq" id="WP_007556949.1">
    <property type="nucleotide sequence ID" value="NC_022793.1"/>
</dbReference>
<dbReference type="Pfam" id="PF04977">
    <property type="entry name" value="DivIC"/>
    <property type="match status" value="1"/>
</dbReference>
<gene>
    <name evidence="2" type="ORF">lam_321</name>
</gene>
<keyword evidence="3" id="KW-1185">Reference proteome</keyword>
<dbReference type="KEGG" id="lar:lam_321"/>
<organism evidence="2 3">
    <name type="scientific">Candidatus Liberibacter americanus str. Sao Paulo</name>
    <dbReference type="NCBI Taxonomy" id="1261131"/>
    <lineage>
        <taxon>Bacteria</taxon>
        <taxon>Pseudomonadati</taxon>
        <taxon>Pseudomonadota</taxon>
        <taxon>Alphaproteobacteria</taxon>
        <taxon>Hyphomicrobiales</taxon>
        <taxon>Rhizobiaceae</taxon>
        <taxon>Liberibacter</taxon>
    </lineage>
</organism>
<accession>U6B777</accession>
<dbReference type="AlphaFoldDB" id="U6B777"/>
<evidence type="ECO:0000313" key="3">
    <source>
        <dbReference type="Proteomes" id="UP000017862"/>
    </source>
</evidence>